<dbReference type="AlphaFoldDB" id="A0A0D6LTI7"/>
<feature type="transmembrane region" description="Helical" evidence="8">
    <location>
        <begin position="324"/>
        <end position="346"/>
    </location>
</feature>
<dbReference type="PANTHER" id="PTHR37441:SF7">
    <property type="entry name" value="G-PROTEIN COUPLED RECEPTORS FAMILY 1 PROFILE DOMAIN-CONTAINING PROTEIN"/>
    <property type="match status" value="1"/>
</dbReference>
<feature type="transmembrane region" description="Helical" evidence="8">
    <location>
        <begin position="96"/>
        <end position="125"/>
    </location>
</feature>
<evidence type="ECO:0000256" key="7">
    <source>
        <dbReference type="ARBA" id="ARBA00023224"/>
    </source>
</evidence>
<organism evidence="9 10">
    <name type="scientific">Ancylostoma ceylanicum</name>
    <dbReference type="NCBI Taxonomy" id="53326"/>
    <lineage>
        <taxon>Eukaryota</taxon>
        <taxon>Metazoa</taxon>
        <taxon>Ecdysozoa</taxon>
        <taxon>Nematoda</taxon>
        <taxon>Chromadorea</taxon>
        <taxon>Rhabditida</taxon>
        <taxon>Rhabditina</taxon>
        <taxon>Rhabditomorpha</taxon>
        <taxon>Strongyloidea</taxon>
        <taxon>Ancylostomatidae</taxon>
        <taxon>Ancylostomatinae</taxon>
        <taxon>Ancylostoma</taxon>
    </lineage>
</organism>
<keyword evidence="6 8" id="KW-0472">Membrane</keyword>
<dbReference type="InterPro" id="IPR040435">
    <property type="entry name" value="Put_GPCR_Chromadorea"/>
</dbReference>
<reference evidence="9 10" key="1">
    <citation type="submission" date="2013-05" db="EMBL/GenBank/DDBJ databases">
        <title>Draft genome of the parasitic nematode Anyclostoma ceylanicum.</title>
        <authorList>
            <person name="Mitreva M."/>
        </authorList>
    </citation>
    <scope>NUCLEOTIDE SEQUENCE [LARGE SCALE GENOMIC DNA]</scope>
</reference>
<keyword evidence="5" id="KW-0675">Receptor</keyword>
<evidence type="ECO:0000256" key="8">
    <source>
        <dbReference type="SAM" id="Phobius"/>
    </source>
</evidence>
<keyword evidence="10" id="KW-1185">Reference proteome</keyword>
<evidence type="ECO:0000256" key="3">
    <source>
        <dbReference type="ARBA" id="ARBA00022692"/>
    </source>
</evidence>
<evidence type="ECO:0000313" key="9">
    <source>
        <dbReference type="EMBL" id="EPB73351.1"/>
    </source>
</evidence>
<evidence type="ECO:0000256" key="1">
    <source>
        <dbReference type="ARBA" id="ARBA00004651"/>
    </source>
</evidence>
<evidence type="ECO:0000313" key="10">
    <source>
        <dbReference type="Proteomes" id="UP000054495"/>
    </source>
</evidence>
<feature type="transmembrane region" description="Helical" evidence="8">
    <location>
        <begin position="61"/>
        <end position="90"/>
    </location>
</feature>
<name>A0A0D6LTI7_9BILA</name>
<dbReference type="Proteomes" id="UP000054495">
    <property type="component" value="Unassembled WGS sequence"/>
</dbReference>
<dbReference type="Gene3D" id="1.20.1070.10">
    <property type="entry name" value="Rhodopsin 7-helix transmembrane proteins"/>
    <property type="match status" value="1"/>
</dbReference>
<gene>
    <name evidence="9" type="ORF">ANCCEY_07558</name>
</gene>
<dbReference type="GO" id="GO:0005886">
    <property type="term" value="C:plasma membrane"/>
    <property type="evidence" value="ECO:0007669"/>
    <property type="project" value="UniProtKB-SubCell"/>
</dbReference>
<keyword evidence="2" id="KW-1003">Cell membrane</keyword>
<keyword evidence="7" id="KW-0807">Transducer</keyword>
<keyword evidence="5" id="KW-0297">G-protein coupled receptor</keyword>
<comment type="subcellular location">
    <subcellularLocation>
        <location evidence="1">Cell membrane</location>
        <topology evidence="1">Multi-pass membrane protein</topology>
    </subcellularLocation>
</comment>
<evidence type="ECO:0000256" key="4">
    <source>
        <dbReference type="ARBA" id="ARBA00022989"/>
    </source>
</evidence>
<proteinExistence type="predicted"/>
<dbReference type="EMBL" id="KE124993">
    <property type="protein sequence ID" value="EPB73351.1"/>
    <property type="molecule type" value="Genomic_DNA"/>
</dbReference>
<dbReference type="PANTHER" id="PTHR37441">
    <property type="entry name" value="PROTEIN CBG16518"/>
    <property type="match status" value="1"/>
</dbReference>
<keyword evidence="4 8" id="KW-1133">Transmembrane helix</keyword>
<sequence length="402" mass="44669">MTTFESLALNCALNLERTEYRDAVARKEKINQIILESMRNDRVSDTAPTLRTFSAQLTRLILTNAICSVVLSRTVADVFSCSLFCAASFMANENSASYAILALFLCAATFGFIHLSLSHLMVIVLRQLSVTRPYGFQTLCTIRRVSTGVALIWLVSILYAAAFAPLTTVVLDPSKSKDVHGKVYNGKGHDAVSSVSLRSSNPLTISEICTYGSCERPLLIVAICVIAAFLLIVPGCYCAVLHKLKSIAYSEKMHNEPEVTKKKMYKFFYFGAHLGLYALISALILVGAAIIFHNVWLYNSIRSSIQEDCDVVGYIDTLIRLETLAGGAVLLWLVRIVFDVVIVILADYHRILPCLAANNLEPLRENQVQVISRASPLQWQKNCFNCPVFNIDGKLHPWDFKN</sequence>
<accession>A0A0D6LTI7</accession>
<evidence type="ECO:0000256" key="2">
    <source>
        <dbReference type="ARBA" id="ARBA00022475"/>
    </source>
</evidence>
<evidence type="ECO:0000256" key="5">
    <source>
        <dbReference type="ARBA" id="ARBA00023040"/>
    </source>
</evidence>
<protein>
    <recommendedName>
        <fullName evidence="11">G-protein coupled receptors family 1 profile domain-containing protein</fullName>
    </recommendedName>
</protein>
<dbReference type="GO" id="GO:0004930">
    <property type="term" value="F:G protein-coupled receptor activity"/>
    <property type="evidence" value="ECO:0007669"/>
    <property type="project" value="UniProtKB-KW"/>
</dbReference>
<feature type="transmembrane region" description="Helical" evidence="8">
    <location>
        <begin position="145"/>
        <end position="166"/>
    </location>
</feature>
<feature type="transmembrane region" description="Helical" evidence="8">
    <location>
        <begin position="218"/>
        <end position="240"/>
    </location>
</feature>
<evidence type="ECO:0008006" key="11">
    <source>
        <dbReference type="Google" id="ProtNLM"/>
    </source>
</evidence>
<feature type="transmembrane region" description="Helical" evidence="8">
    <location>
        <begin position="267"/>
        <end position="292"/>
    </location>
</feature>
<evidence type="ECO:0000256" key="6">
    <source>
        <dbReference type="ARBA" id="ARBA00023136"/>
    </source>
</evidence>
<keyword evidence="3 8" id="KW-0812">Transmembrane</keyword>